<dbReference type="InterPro" id="IPR001763">
    <property type="entry name" value="Rhodanese-like_dom"/>
</dbReference>
<dbReference type="PANTHER" id="PTHR43031:SF18">
    <property type="entry name" value="RHODANESE-RELATED SULFURTRANSFERASES"/>
    <property type="match status" value="1"/>
</dbReference>
<dbReference type="SMART" id="SM00450">
    <property type="entry name" value="RHOD"/>
    <property type="match status" value="1"/>
</dbReference>
<evidence type="ECO:0000259" key="1">
    <source>
        <dbReference type="PROSITE" id="PS50206"/>
    </source>
</evidence>
<comment type="caution">
    <text evidence="2">The sequence shown here is derived from an EMBL/GenBank/DDBJ whole genome shotgun (WGS) entry which is preliminary data.</text>
</comment>
<dbReference type="PANTHER" id="PTHR43031">
    <property type="entry name" value="FAD-DEPENDENT OXIDOREDUCTASE"/>
    <property type="match status" value="1"/>
</dbReference>
<protein>
    <submittedName>
        <fullName evidence="2">Rhodanese-like domain-containing protein</fullName>
    </submittedName>
</protein>
<name>A0A2T1NF59_9FLAO</name>
<dbReference type="InterPro" id="IPR050229">
    <property type="entry name" value="GlpE_sulfurtransferase"/>
</dbReference>
<dbReference type="PROSITE" id="PS50206">
    <property type="entry name" value="RHODANESE_3"/>
    <property type="match status" value="1"/>
</dbReference>
<dbReference type="OrthoDB" id="9808735at2"/>
<gene>
    <name evidence="2" type="ORF">C7H61_07430</name>
</gene>
<dbReference type="Proteomes" id="UP000238430">
    <property type="component" value="Unassembled WGS sequence"/>
</dbReference>
<dbReference type="SUPFAM" id="SSF52821">
    <property type="entry name" value="Rhodanese/Cell cycle control phosphatase"/>
    <property type="match status" value="1"/>
</dbReference>
<sequence length="113" mass="12931">MSIFSFLFGNNSVQDKPIKVLSPEEFKAQIQDKDVQLIDVRTPAEFEAGHIEGAKNIDFFSGKFNVEFDKLDKEKPVYIYCKSGNRSRQTANKLAERGFKDIYDLEGGILNYK</sequence>
<dbReference type="AlphaFoldDB" id="A0A2T1NF59"/>
<evidence type="ECO:0000313" key="2">
    <source>
        <dbReference type="EMBL" id="PSG91074.1"/>
    </source>
</evidence>
<accession>A0A2T1NF59</accession>
<proteinExistence type="predicted"/>
<organism evidence="2 3">
    <name type="scientific">Mesoflavibacter zeaxanthinifaciens subsp. sabulilitoris</name>
    <dbReference type="NCBI Taxonomy" id="1520893"/>
    <lineage>
        <taxon>Bacteria</taxon>
        <taxon>Pseudomonadati</taxon>
        <taxon>Bacteroidota</taxon>
        <taxon>Flavobacteriia</taxon>
        <taxon>Flavobacteriales</taxon>
        <taxon>Flavobacteriaceae</taxon>
        <taxon>Mesoflavibacter</taxon>
    </lineage>
</organism>
<dbReference type="CDD" id="cd00158">
    <property type="entry name" value="RHOD"/>
    <property type="match status" value="1"/>
</dbReference>
<feature type="domain" description="Rhodanese" evidence="1">
    <location>
        <begin position="31"/>
        <end position="113"/>
    </location>
</feature>
<keyword evidence="3" id="KW-1185">Reference proteome</keyword>
<dbReference type="InterPro" id="IPR036873">
    <property type="entry name" value="Rhodanese-like_dom_sf"/>
</dbReference>
<reference evidence="2 3" key="1">
    <citation type="submission" date="2018-03" db="EMBL/GenBank/DDBJ databases">
        <title>Mesoflavibacter sp. HG37 and Mesoflavibacter sp. HG96 sp.nov., two marine bacteria isolated from seawater of Western Pacific Ocean.</title>
        <authorList>
            <person name="Cheng H."/>
            <person name="Wu Y.-H."/>
            <person name="Guo L.-L."/>
            <person name="Xu X.-W."/>
        </authorList>
    </citation>
    <scope>NUCLEOTIDE SEQUENCE [LARGE SCALE GENOMIC DNA]</scope>
    <source>
        <strain evidence="2 3">KCTC 42117</strain>
    </source>
</reference>
<dbReference type="Gene3D" id="3.40.250.10">
    <property type="entry name" value="Rhodanese-like domain"/>
    <property type="match status" value="1"/>
</dbReference>
<dbReference type="EMBL" id="PXOT01000022">
    <property type="protein sequence ID" value="PSG91074.1"/>
    <property type="molecule type" value="Genomic_DNA"/>
</dbReference>
<dbReference type="Pfam" id="PF00581">
    <property type="entry name" value="Rhodanese"/>
    <property type="match status" value="1"/>
</dbReference>
<evidence type="ECO:0000313" key="3">
    <source>
        <dbReference type="Proteomes" id="UP000238430"/>
    </source>
</evidence>